<evidence type="ECO:0000259" key="13">
    <source>
        <dbReference type="PROSITE" id="PS50885"/>
    </source>
</evidence>
<dbReference type="AlphaFoldDB" id="A0A7Z2VXJ9"/>
<dbReference type="InterPro" id="IPR036097">
    <property type="entry name" value="HisK_dim/P_sf"/>
</dbReference>
<dbReference type="PROSITE" id="PS50109">
    <property type="entry name" value="HIS_KIN"/>
    <property type="match status" value="1"/>
</dbReference>
<keyword evidence="15" id="KW-1185">Reference proteome</keyword>
<evidence type="ECO:0000256" key="4">
    <source>
        <dbReference type="ARBA" id="ARBA00022553"/>
    </source>
</evidence>
<dbReference type="CDD" id="cd06225">
    <property type="entry name" value="HAMP"/>
    <property type="match status" value="1"/>
</dbReference>
<dbReference type="EC" id="2.7.13.3" evidence="3"/>
<keyword evidence="7 14" id="KW-0418">Kinase</keyword>
<evidence type="ECO:0000313" key="14">
    <source>
        <dbReference type="EMBL" id="QJE00978.1"/>
    </source>
</evidence>
<dbReference type="EMBL" id="CP051685">
    <property type="protein sequence ID" value="QJE00978.1"/>
    <property type="molecule type" value="Genomic_DNA"/>
</dbReference>
<dbReference type="InterPro" id="IPR050428">
    <property type="entry name" value="TCS_sensor_his_kinase"/>
</dbReference>
<feature type="transmembrane region" description="Helical" evidence="11">
    <location>
        <begin position="12"/>
        <end position="36"/>
    </location>
</feature>
<dbReference type="SMART" id="SM00388">
    <property type="entry name" value="HisKA"/>
    <property type="match status" value="1"/>
</dbReference>
<dbReference type="GO" id="GO:0000155">
    <property type="term" value="F:phosphorelay sensor kinase activity"/>
    <property type="evidence" value="ECO:0007669"/>
    <property type="project" value="InterPro"/>
</dbReference>
<keyword evidence="9" id="KW-0902">Two-component regulatory system</keyword>
<evidence type="ECO:0000256" key="8">
    <source>
        <dbReference type="ARBA" id="ARBA00022989"/>
    </source>
</evidence>
<dbReference type="RefSeq" id="WP_170203007.1">
    <property type="nucleotide sequence ID" value="NZ_CP051685.1"/>
</dbReference>
<evidence type="ECO:0000256" key="11">
    <source>
        <dbReference type="SAM" id="Phobius"/>
    </source>
</evidence>
<evidence type="ECO:0000313" key="15">
    <source>
        <dbReference type="Proteomes" id="UP000502415"/>
    </source>
</evidence>
<dbReference type="InterPro" id="IPR003594">
    <property type="entry name" value="HATPase_dom"/>
</dbReference>
<dbReference type="InterPro" id="IPR005467">
    <property type="entry name" value="His_kinase_dom"/>
</dbReference>
<dbReference type="Pfam" id="PF02518">
    <property type="entry name" value="HATPase_c"/>
    <property type="match status" value="1"/>
</dbReference>
<dbReference type="InterPro" id="IPR003660">
    <property type="entry name" value="HAMP_dom"/>
</dbReference>
<accession>A0A7Z2VXJ9</accession>
<dbReference type="SUPFAM" id="SSF47384">
    <property type="entry name" value="Homodimeric domain of signal transducing histidine kinase"/>
    <property type="match status" value="1"/>
</dbReference>
<dbReference type="SMART" id="SM00387">
    <property type="entry name" value="HATPase_c"/>
    <property type="match status" value="1"/>
</dbReference>
<name>A0A7Z2VXJ9_9BURK</name>
<sequence length="456" mass="48407">MAPRLSLRGSIAARLAVGYGLLMALSMAALSAIVYFGTVGVFERSIDNKIAASQARIRAAWRAEGRPAAMREIETQLHDRDDTDTEMLGLFDGAGRLVSGNLGRWRGALPAPGRLASSRMQRAGTPAPVSVRLLAVRLDDASQLLVGRDLEELDSVRAVVLRALLAGAAVSVLLAFFGAQLFRSILEARIGHIRRTSARIAGGELSSRIEVQGRDEFARLGEDINRMLDRIEALMEGVRHVSNSIAHDLRTPLGRVRGRLERALEASGDPHALALDARLAIEGIDGVISLFDKLLQIAALEAGVRTGSFEQLDLAALAADMAELYEAAADEQGVALHCLAAGPVPVRGDRHLLASALAGLIDNAIKYARAGGRVDIRAETGEAGVSLAVRDYGPGVPAAEMDKLGRRFYRVDQSRHLPGNGLGLAIVGAIAQLHGGALALRDAAPGFEARIVIPVQ</sequence>
<comment type="catalytic activity">
    <reaction evidence="1">
        <text>ATP + protein L-histidine = ADP + protein N-phospho-L-histidine.</text>
        <dbReference type="EC" id="2.7.13.3"/>
    </reaction>
</comment>
<evidence type="ECO:0000259" key="12">
    <source>
        <dbReference type="PROSITE" id="PS50109"/>
    </source>
</evidence>
<evidence type="ECO:0000256" key="2">
    <source>
        <dbReference type="ARBA" id="ARBA00004370"/>
    </source>
</evidence>
<gene>
    <name evidence="14" type="ORF">HH212_13845</name>
</gene>
<feature type="domain" description="Histidine kinase" evidence="12">
    <location>
        <begin position="244"/>
        <end position="456"/>
    </location>
</feature>
<dbReference type="PRINTS" id="PR00344">
    <property type="entry name" value="BCTRLSENSOR"/>
</dbReference>
<dbReference type="KEGG" id="mfy:HH212_13845"/>
<dbReference type="SMART" id="SM00304">
    <property type="entry name" value="HAMP"/>
    <property type="match status" value="1"/>
</dbReference>
<dbReference type="PANTHER" id="PTHR45436:SF8">
    <property type="entry name" value="HISTIDINE KINASE"/>
    <property type="match status" value="1"/>
</dbReference>
<evidence type="ECO:0000256" key="5">
    <source>
        <dbReference type="ARBA" id="ARBA00022679"/>
    </source>
</evidence>
<proteinExistence type="predicted"/>
<dbReference type="SUPFAM" id="SSF55874">
    <property type="entry name" value="ATPase domain of HSP90 chaperone/DNA topoisomerase II/histidine kinase"/>
    <property type="match status" value="1"/>
</dbReference>
<dbReference type="GO" id="GO:0005886">
    <property type="term" value="C:plasma membrane"/>
    <property type="evidence" value="ECO:0007669"/>
    <property type="project" value="TreeGrafter"/>
</dbReference>
<dbReference type="SUPFAM" id="SSF158472">
    <property type="entry name" value="HAMP domain-like"/>
    <property type="match status" value="1"/>
</dbReference>
<comment type="subcellular location">
    <subcellularLocation>
        <location evidence="2">Membrane</location>
    </subcellularLocation>
</comment>
<keyword evidence="8 11" id="KW-1133">Transmembrane helix</keyword>
<evidence type="ECO:0000256" key="6">
    <source>
        <dbReference type="ARBA" id="ARBA00022692"/>
    </source>
</evidence>
<dbReference type="CDD" id="cd00082">
    <property type="entry name" value="HisKA"/>
    <property type="match status" value="1"/>
</dbReference>
<dbReference type="Gene3D" id="3.30.565.10">
    <property type="entry name" value="Histidine kinase-like ATPase, C-terminal domain"/>
    <property type="match status" value="1"/>
</dbReference>
<reference evidence="14 15" key="1">
    <citation type="submission" date="2020-04" db="EMBL/GenBank/DDBJ databases">
        <title>Genome sequencing of novel species.</title>
        <authorList>
            <person name="Heo J."/>
            <person name="Kim S.-J."/>
            <person name="Kim J.-S."/>
            <person name="Hong S.-B."/>
            <person name="Kwon S.-W."/>
        </authorList>
    </citation>
    <scope>NUCLEOTIDE SEQUENCE [LARGE SCALE GENOMIC DNA]</scope>
    <source>
        <strain evidence="14 15">GN2-R2</strain>
    </source>
</reference>
<keyword evidence="10 11" id="KW-0472">Membrane</keyword>
<dbReference type="InterPro" id="IPR003661">
    <property type="entry name" value="HisK_dim/P_dom"/>
</dbReference>
<dbReference type="Proteomes" id="UP000502415">
    <property type="component" value="Chromosome"/>
</dbReference>
<evidence type="ECO:0000256" key="3">
    <source>
        <dbReference type="ARBA" id="ARBA00012438"/>
    </source>
</evidence>
<dbReference type="Pfam" id="PF00672">
    <property type="entry name" value="HAMP"/>
    <property type="match status" value="1"/>
</dbReference>
<organism evidence="14 15">
    <name type="scientific">Massilia forsythiae</name>
    <dbReference type="NCBI Taxonomy" id="2728020"/>
    <lineage>
        <taxon>Bacteria</taxon>
        <taxon>Pseudomonadati</taxon>
        <taxon>Pseudomonadota</taxon>
        <taxon>Betaproteobacteria</taxon>
        <taxon>Burkholderiales</taxon>
        <taxon>Oxalobacteraceae</taxon>
        <taxon>Telluria group</taxon>
        <taxon>Massilia</taxon>
    </lineage>
</organism>
<evidence type="ECO:0000256" key="1">
    <source>
        <dbReference type="ARBA" id="ARBA00000085"/>
    </source>
</evidence>
<keyword evidence="4" id="KW-0597">Phosphoprotein</keyword>
<dbReference type="InterPro" id="IPR004358">
    <property type="entry name" value="Sig_transdc_His_kin-like_C"/>
</dbReference>
<feature type="transmembrane region" description="Helical" evidence="11">
    <location>
        <begin position="159"/>
        <end position="182"/>
    </location>
</feature>
<dbReference type="PANTHER" id="PTHR45436">
    <property type="entry name" value="SENSOR HISTIDINE KINASE YKOH"/>
    <property type="match status" value="1"/>
</dbReference>
<evidence type="ECO:0000256" key="10">
    <source>
        <dbReference type="ARBA" id="ARBA00023136"/>
    </source>
</evidence>
<feature type="domain" description="HAMP" evidence="13">
    <location>
        <begin position="184"/>
        <end position="236"/>
    </location>
</feature>
<dbReference type="Gene3D" id="1.10.287.130">
    <property type="match status" value="1"/>
</dbReference>
<dbReference type="PROSITE" id="PS50885">
    <property type="entry name" value="HAMP"/>
    <property type="match status" value="1"/>
</dbReference>
<keyword evidence="5" id="KW-0808">Transferase</keyword>
<evidence type="ECO:0000256" key="9">
    <source>
        <dbReference type="ARBA" id="ARBA00023012"/>
    </source>
</evidence>
<dbReference type="InterPro" id="IPR036890">
    <property type="entry name" value="HATPase_C_sf"/>
</dbReference>
<keyword evidence="6 11" id="KW-0812">Transmembrane</keyword>
<evidence type="ECO:0000256" key="7">
    <source>
        <dbReference type="ARBA" id="ARBA00022777"/>
    </source>
</evidence>
<protein>
    <recommendedName>
        <fullName evidence="3">histidine kinase</fullName>
        <ecNumber evidence="3">2.7.13.3</ecNumber>
    </recommendedName>
</protein>